<keyword evidence="3" id="KW-1185">Reference proteome</keyword>
<dbReference type="InterPro" id="IPR011037">
    <property type="entry name" value="Pyrv_Knase-like_insert_dom_sf"/>
</dbReference>
<sequence length="226" mass="25444">MKAMPLTILTGPVAPLGDTDRLSGIAKTPVTAPLWLGAEGFAGDAQADRRVHGGIEKAVHHYPFDHYADWRSDLGDPPILDHAGAFGENISTTGMTEENVAVGDVFQLGDALVQVSQGRQPCWKLNYRFGVNDMARRVQNTGRTGWYYRVLQPGMVRVGDDLLRIDRLAPDWTLRRLWHVMYVDRLNLDLLAEIAALDVLADGWRRYARRRLESGRVEDWRPRLEG</sequence>
<dbReference type="InterPro" id="IPR052353">
    <property type="entry name" value="Benzoxazolinone_Detox_Enz"/>
</dbReference>
<dbReference type="Pfam" id="PF03475">
    <property type="entry name" value="YiiM_3-alpha"/>
    <property type="match status" value="1"/>
</dbReference>
<dbReference type="Gene3D" id="2.40.33.20">
    <property type="entry name" value="PK beta-barrel domain-like"/>
    <property type="match status" value="1"/>
</dbReference>
<reference evidence="2" key="1">
    <citation type="submission" date="2020-08" db="EMBL/GenBank/DDBJ databases">
        <title>Paracoccus amoyensis sp. nov., isolated from the surface seawater at coast of Xiamen, Fujian.</title>
        <authorList>
            <person name="Lyu L."/>
        </authorList>
    </citation>
    <scope>NUCLEOTIDE SEQUENCE</scope>
    <source>
        <strain evidence="2">11-3</strain>
    </source>
</reference>
<dbReference type="PANTHER" id="PTHR30212:SF2">
    <property type="entry name" value="PROTEIN YIIM"/>
    <property type="match status" value="1"/>
</dbReference>
<evidence type="ECO:0000313" key="2">
    <source>
        <dbReference type="EMBL" id="MBC9248145.1"/>
    </source>
</evidence>
<feature type="domain" description="MOSC" evidence="1">
    <location>
        <begin position="28"/>
        <end position="165"/>
    </location>
</feature>
<proteinExistence type="predicted"/>
<organism evidence="2 3">
    <name type="scientific">Paracoccus amoyensis</name>
    <dbReference type="NCBI Taxonomy" id="2760093"/>
    <lineage>
        <taxon>Bacteria</taxon>
        <taxon>Pseudomonadati</taxon>
        <taxon>Pseudomonadota</taxon>
        <taxon>Alphaproteobacteria</taxon>
        <taxon>Rhodobacterales</taxon>
        <taxon>Paracoccaceae</taxon>
        <taxon>Paracoccus</taxon>
    </lineage>
</organism>
<gene>
    <name evidence="2" type="ORF">H4P12_15825</name>
</gene>
<protein>
    <submittedName>
        <fullName evidence="2">MOSC domain-containing protein</fullName>
    </submittedName>
</protein>
<dbReference type="PANTHER" id="PTHR30212">
    <property type="entry name" value="PROTEIN YIIM"/>
    <property type="match status" value="1"/>
</dbReference>
<dbReference type="Pfam" id="PF03473">
    <property type="entry name" value="MOSC"/>
    <property type="match status" value="1"/>
</dbReference>
<dbReference type="GO" id="GO:0003824">
    <property type="term" value="F:catalytic activity"/>
    <property type="evidence" value="ECO:0007669"/>
    <property type="project" value="InterPro"/>
</dbReference>
<name>A0A926GFA1_9RHOB</name>
<dbReference type="Proteomes" id="UP000608594">
    <property type="component" value="Unassembled WGS sequence"/>
</dbReference>
<evidence type="ECO:0000313" key="3">
    <source>
        <dbReference type="Proteomes" id="UP000608594"/>
    </source>
</evidence>
<dbReference type="PROSITE" id="PS51340">
    <property type="entry name" value="MOSC"/>
    <property type="match status" value="1"/>
</dbReference>
<dbReference type="InterPro" id="IPR005163">
    <property type="entry name" value="Tri_helical_YiiM-like"/>
</dbReference>
<evidence type="ECO:0000259" key="1">
    <source>
        <dbReference type="PROSITE" id="PS51340"/>
    </source>
</evidence>
<dbReference type="InterPro" id="IPR005302">
    <property type="entry name" value="MoCF_Sase_C"/>
</dbReference>
<comment type="caution">
    <text evidence="2">The sequence shown here is derived from an EMBL/GenBank/DDBJ whole genome shotgun (WGS) entry which is preliminary data.</text>
</comment>
<accession>A0A926GFA1</accession>
<dbReference type="GO" id="GO:0030170">
    <property type="term" value="F:pyridoxal phosphate binding"/>
    <property type="evidence" value="ECO:0007669"/>
    <property type="project" value="InterPro"/>
</dbReference>
<dbReference type="GO" id="GO:0030151">
    <property type="term" value="F:molybdenum ion binding"/>
    <property type="evidence" value="ECO:0007669"/>
    <property type="project" value="InterPro"/>
</dbReference>
<dbReference type="SUPFAM" id="SSF50800">
    <property type="entry name" value="PK beta-barrel domain-like"/>
    <property type="match status" value="1"/>
</dbReference>
<dbReference type="AlphaFoldDB" id="A0A926GFA1"/>
<dbReference type="EMBL" id="JACOQL010000005">
    <property type="protein sequence ID" value="MBC9248145.1"/>
    <property type="molecule type" value="Genomic_DNA"/>
</dbReference>